<protein>
    <submittedName>
        <fullName evidence="3">Flocculation protein FLO11</fullName>
    </submittedName>
</protein>
<dbReference type="InParanoid" id="A0A6I9TFN8"/>
<feature type="compositionally biased region" description="Basic and acidic residues" evidence="1">
    <location>
        <begin position="482"/>
        <end position="493"/>
    </location>
</feature>
<dbReference type="Proteomes" id="UP000504604">
    <property type="component" value="Linkage group LG7"/>
</dbReference>
<dbReference type="PANTHER" id="PTHR33472">
    <property type="entry name" value="OS01G0106600 PROTEIN"/>
    <property type="match status" value="1"/>
</dbReference>
<feature type="compositionally biased region" description="Basic and acidic residues" evidence="1">
    <location>
        <begin position="417"/>
        <end position="435"/>
    </location>
</feature>
<feature type="compositionally biased region" description="Low complexity" evidence="1">
    <location>
        <begin position="7"/>
        <end position="40"/>
    </location>
</feature>
<feature type="compositionally biased region" description="Basic and acidic residues" evidence="1">
    <location>
        <begin position="310"/>
        <end position="320"/>
    </location>
</feature>
<feature type="compositionally biased region" description="Basic and acidic residues" evidence="1">
    <location>
        <begin position="675"/>
        <end position="685"/>
    </location>
</feature>
<feature type="compositionally biased region" description="Low complexity" evidence="1">
    <location>
        <begin position="198"/>
        <end position="215"/>
    </location>
</feature>
<feature type="compositionally biased region" description="Polar residues" evidence="1">
    <location>
        <begin position="152"/>
        <end position="161"/>
    </location>
</feature>
<reference evidence="3" key="1">
    <citation type="submission" date="2025-08" db="UniProtKB">
        <authorList>
            <consortium name="RefSeq"/>
        </authorList>
    </citation>
    <scope>IDENTIFICATION</scope>
</reference>
<feature type="region of interest" description="Disordered" evidence="1">
    <location>
        <begin position="1"/>
        <end position="435"/>
    </location>
</feature>
<feature type="compositionally biased region" description="Basic and acidic residues" evidence="1">
    <location>
        <begin position="280"/>
        <end position="300"/>
    </location>
</feature>
<dbReference type="AlphaFoldDB" id="A0A6I9TFN8"/>
<keyword evidence="2" id="KW-1185">Reference proteome</keyword>
<evidence type="ECO:0000256" key="1">
    <source>
        <dbReference type="SAM" id="MobiDB-lite"/>
    </source>
</evidence>
<feature type="region of interest" description="Disordered" evidence="1">
    <location>
        <begin position="471"/>
        <end position="533"/>
    </location>
</feature>
<feature type="compositionally biased region" description="Polar residues" evidence="1">
    <location>
        <begin position="518"/>
        <end position="528"/>
    </location>
</feature>
<feature type="compositionally biased region" description="Polar residues" evidence="1">
    <location>
        <begin position="384"/>
        <end position="416"/>
    </location>
</feature>
<feature type="region of interest" description="Disordered" evidence="1">
    <location>
        <begin position="663"/>
        <end position="685"/>
    </location>
</feature>
<feature type="compositionally biased region" description="Basic and acidic residues" evidence="1">
    <location>
        <begin position="736"/>
        <end position="746"/>
    </location>
</feature>
<feature type="compositionally biased region" description="Polar residues" evidence="1">
    <location>
        <begin position="174"/>
        <end position="190"/>
    </location>
</feature>
<feature type="region of interest" description="Disordered" evidence="1">
    <location>
        <begin position="711"/>
        <end position="746"/>
    </location>
</feature>
<feature type="compositionally biased region" description="Polar residues" evidence="1">
    <location>
        <begin position="498"/>
        <end position="511"/>
    </location>
</feature>
<dbReference type="Gramene" id="SIN_1011585.t">
    <property type="protein sequence ID" value="SIN_1011585.t.cds1"/>
    <property type="gene ID" value="SIN_1011585"/>
</dbReference>
<organism evidence="2 3">
    <name type="scientific">Sesamum indicum</name>
    <name type="common">Oriental sesame</name>
    <name type="synonym">Sesamum orientale</name>
    <dbReference type="NCBI Taxonomy" id="4182"/>
    <lineage>
        <taxon>Eukaryota</taxon>
        <taxon>Viridiplantae</taxon>
        <taxon>Streptophyta</taxon>
        <taxon>Embryophyta</taxon>
        <taxon>Tracheophyta</taxon>
        <taxon>Spermatophyta</taxon>
        <taxon>Magnoliopsida</taxon>
        <taxon>eudicotyledons</taxon>
        <taxon>Gunneridae</taxon>
        <taxon>Pentapetalae</taxon>
        <taxon>asterids</taxon>
        <taxon>lamiids</taxon>
        <taxon>Lamiales</taxon>
        <taxon>Pedaliaceae</taxon>
        <taxon>Sesamum</taxon>
    </lineage>
</organism>
<dbReference type="KEGG" id="sind:105166129"/>
<evidence type="ECO:0000313" key="2">
    <source>
        <dbReference type="Proteomes" id="UP000504604"/>
    </source>
</evidence>
<dbReference type="GeneID" id="105166129"/>
<name>A0A6I9TFN8_SESIN</name>
<dbReference type="RefSeq" id="XP_011083668.1">
    <property type="nucleotide sequence ID" value="XM_011085366.2"/>
</dbReference>
<feature type="compositionally biased region" description="Polar residues" evidence="1">
    <location>
        <begin position="44"/>
        <end position="58"/>
    </location>
</feature>
<feature type="compositionally biased region" description="Low complexity" evidence="1">
    <location>
        <begin position="120"/>
        <end position="142"/>
    </location>
</feature>
<sequence>MADRRSSFSFRFWSSGTRRSSTNQTTAAPPATTNSSPRTAPRAESQNVSQSTTNTNSPIPMAPPPAETQTPGNQSTVTLASSSSTTTQTNAPPPATTTAPTTTTTPGAESHNVSQSIASTTATPTTDETMTQGSQSTTTANSPPNPTIPSTKEQQITDQKNTTAPAPTPPPSGKVQTASQPNNTTFTNPANEPKRSMPSPATTQSPPSSQPKSPSRQIAQSRAPPQARSTISSPSRMGSQSPSTIQRASQPRSPSRLSSRSPKLTSSTSSKHMQPNSPSKEARRTTQQEPQLKAEAKSDSAKNFNGETVDGTRSKKDEVKAVPSKSSEAGATTNPVQGSETTMPTPKSDSSNMNGSSAEVKSESSNHSKNQTVDETSSKRDEVNVTSSKSSELGTSTTPVQGLETPTPTQKSSTVNGEHKPVMELTAKPEETQEVKEVVQETKVKINEETKKEVNNILTPKSGSGVNIIEKAEIPSKSNQKNAEKQEALDTKEILPTSVPSLKQTNTTTSQLKKRSMISDTQKISAQPSGEHVALHKDIRDDLSTFVNRVTAGDPKTAINDKPVSVITLAGENRGASMQMGSNSSRTEGPVHIHRGYKINPDETAEATTDGDGSSNKGKKSEDAKTTEDQPKEVYVNNNAQGINNSIVFNVSITERNPGVHMSVAHAPKESIQSTDKRGPPETRRAEFNMNRMEKLPYEPKIRRRCLRGLFLEPSDSDPENPEKPRRHGCRVGCQQRDKEKDKDVL</sequence>
<feature type="compositionally biased region" description="Polar residues" evidence="1">
    <location>
        <begin position="324"/>
        <end position="359"/>
    </location>
</feature>
<feature type="compositionally biased region" description="Low complexity" evidence="1">
    <location>
        <begin position="75"/>
        <end position="108"/>
    </location>
</feature>
<feature type="compositionally biased region" description="Basic and acidic residues" evidence="1">
    <location>
        <begin position="619"/>
        <end position="632"/>
    </location>
</feature>
<dbReference type="OrthoDB" id="1709592at2759"/>
<accession>A0A6I9TFN8</accession>
<evidence type="ECO:0000313" key="3">
    <source>
        <dbReference type="RefSeq" id="XP_011083668.1"/>
    </source>
</evidence>
<feature type="region of interest" description="Disordered" evidence="1">
    <location>
        <begin position="575"/>
        <end position="638"/>
    </location>
</feature>
<feature type="compositionally biased region" description="Low complexity" evidence="1">
    <location>
        <begin position="253"/>
        <end position="271"/>
    </location>
</feature>
<proteinExistence type="predicted"/>
<dbReference type="PANTHER" id="PTHR33472:SF24">
    <property type="entry name" value="VEGETATIVE CELL WALL PROTEIN GP1-LIKE"/>
    <property type="match status" value="1"/>
</dbReference>
<feature type="compositionally biased region" description="Low complexity" evidence="1">
    <location>
        <begin position="232"/>
        <end position="243"/>
    </location>
</feature>
<gene>
    <name evidence="3" type="primary">LOC105166129</name>
</gene>